<protein>
    <recommendedName>
        <fullName evidence="3">DUF732 domain-containing protein</fullName>
    </recommendedName>
</protein>
<reference evidence="4 5" key="1">
    <citation type="submission" date="2023-07" db="EMBL/GenBank/DDBJ databases">
        <title>Comparative genomics of wheat-associated soil bacteria to identify genetic determinants of phenazine resistance.</title>
        <authorList>
            <person name="Mouncey N."/>
        </authorList>
    </citation>
    <scope>NUCLEOTIDE SEQUENCE [LARGE SCALE GENOMIC DNA]</scope>
    <source>
        <strain evidence="4 5">V2I4</strain>
    </source>
</reference>
<feature type="domain" description="DUF732" evidence="3">
    <location>
        <begin position="47"/>
        <end position="121"/>
    </location>
</feature>
<evidence type="ECO:0000256" key="1">
    <source>
        <dbReference type="SAM" id="MobiDB-lite"/>
    </source>
</evidence>
<evidence type="ECO:0000313" key="4">
    <source>
        <dbReference type="EMBL" id="MDQ1022528.1"/>
    </source>
</evidence>
<sequence>MVRRSLAVAATALILLATGGLTGCGSDRSNAAPPPSQSPTHGAEEEKDARFLTIVEQQGVLSAKPDMNLVKLGHFVCQDDLGILKVDPGLAAAELVSEDHSLSQAEAEIVQQAAIKVYCPDMAP</sequence>
<keyword evidence="5" id="KW-1185">Reference proteome</keyword>
<gene>
    <name evidence="4" type="ORF">QF035_000110</name>
</gene>
<evidence type="ECO:0000256" key="2">
    <source>
        <dbReference type="SAM" id="SignalP"/>
    </source>
</evidence>
<dbReference type="PROSITE" id="PS51257">
    <property type="entry name" value="PROKAR_LIPOPROTEIN"/>
    <property type="match status" value="1"/>
</dbReference>
<comment type="caution">
    <text evidence="4">The sequence shown here is derived from an EMBL/GenBank/DDBJ whole genome shotgun (WGS) entry which is preliminary data.</text>
</comment>
<feature type="region of interest" description="Disordered" evidence="1">
    <location>
        <begin position="23"/>
        <end position="47"/>
    </location>
</feature>
<organism evidence="4 5">
    <name type="scientific">Streptomyces umbrinus</name>
    <dbReference type="NCBI Taxonomy" id="67370"/>
    <lineage>
        <taxon>Bacteria</taxon>
        <taxon>Bacillati</taxon>
        <taxon>Actinomycetota</taxon>
        <taxon>Actinomycetes</taxon>
        <taxon>Kitasatosporales</taxon>
        <taxon>Streptomycetaceae</taxon>
        <taxon>Streptomyces</taxon>
        <taxon>Streptomyces phaeochromogenes group</taxon>
    </lineage>
</organism>
<dbReference type="Proteomes" id="UP001230328">
    <property type="component" value="Unassembled WGS sequence"/>
</dbReference>
<evidence type="ECO:0000313" key="5">
    <source>
        <dbReference type="Proteomes" id="UP001230328"/>
    </source>
</evidence>
<name>A0ABU0SG35_9ACTN</name>
<dbReference type="EMBL" id="JAUSZI010000002">
    <property type="protein sequence ID" value="MDQ1022528.1"/>
    <property type="molecule type" value="Genomic_DNA"/>
</dbReference>
<dbReference type="Pfam" id="PF05305">
    <property type="entry name" value="DUF732"/>
    <property type="match status" value="1"/>
</dbReference>
<dbReference type="RefSeq" id="WP_307517393.1">
    <property type="nucleotide sequence ID" value="NZ_JAUSZI010000002.1"/>
</dbReference>
<evidence type="ECO:0000259" key="3">
    <source>
        <dbReference type="Pfam" id="PF05305"/>
    </source>
</evidence>
<accession>A0ABU0SG35</accession>
<dbReference type="InterPro" id="IPR007969">
    <property type="entry name" value="DUF732"/>
</dbReference>
<feature type="chain" id="PRO_5047178782" description="DUF732 domain-containing protein" evidence="2">
    <location>
        <begin position="24"/>
        <end position="124"/>
    </location>
</feature>
<keyword evidence="2" id="KW-0732">Signal</keyword>
<feature type="signal peptide" evidence="2">
    <location>
        <begin position="1"/>
        <end position="23"/>
    </location>
</feature>
<proteinExistence type="predicted"/>